<evidence type="ECO:0000313" key="4">
    <source>
        <dbReference type="Proteomes" id="UP000077315"/>
    </source>
</evidence>
<dbReference type="PANTHER" id="PTHR47524">
    <property type="entry name" value="20S RRNA ACCUMULATION PROTEIN 4"/>
    <property type="match status" value="1"/>
</dbReference>
<dbReference type="Pfam" id="PF04194">
    <property type="entry name" value="PDCD2_C"/>
    <property type="match status" value="1"/>
</dbReference>
<dbReference type="OrthoDB" id="443682at2759"/>
<keyword evidence="4" id="KW-1185">Reference proteome</keyword>
<reference evidence="4" key="1">
    <citation type="submission" date="2015-06" db="EMBL/GenBank/DDBJ databases">
        <title>Expansion of signal transduction pathways in fungi by whole-genome duplication.</title>
        <authorList>
            <consortium name="DOE Joint Genome Institute"/>
            <person name="Corrochano L.M."/>
            <person name="Kuo A."/>
            <person name="Marcet-Houben M."/>
            <person name="Polaino S."/>
            <person name="Salamov A."/>
            <person name="Villalobos J.M."/>
            <person name="Alvarez M.I."/>
            <person name="Avalos J."/>
            <person name="Benito E.P."/>
            <person name="Benoit I."/>
            <person name="Burger G."/>
            <person name="Camino L.P."/>
            <person name="Canovas D."/>
            <person name="Cerda-Olmedo E."/>
            <person name="Cheng J.-F."/>
            <person name="Dominguez A."/>
            <person name="Elias M."/>
            <person name="Eslava A.P."/>
            <person name="Glaser F."/>
            <person name="Grimwood J."/>
            <person name="Gutierrez G."/>
            <person name="Heitman J."/>
            <person name="Henrissat B."/>
            <person name="Iturriaga E.A."/>
            <person name="Lang B.F."/>
            <person name="Lavin J.L."/>
            <person name="Lee S."/>
            <person name="Li W."/>
            <person name="Lindquist E."/>
            <person name="Lopez-Garcia S."/>
            <person name="Luque E.M."/>
            <person name="Marcos A.T."/>
            <person name="Martin J."/>
            <person name="McCluskey K."/>
            <person name="Medina H.R."/>
            <person name="Miralles-Duran A."/>
            <person name="Miyazaki A."/>
            <person name="Munoz-Torres E."/>
            <person name="Oguiza J.A."/>
            <person name="Ohm R."/>
            <person name="Olmedo M."/>
            <person name="Orejas M."/>
            <person name="Ortiz-Castellanos L."/>
            <person name="Pisabarro A.G."/>
            <person name="Rodriguez-Romero J."/>
            <person name="Ruiz-Herrera J."/>
            <person name="Ruiz-Vazquez R."/>
            <person name="Sanz C."/>
            <person name="Schackwitz W."/>
            <person name="Schmutz J."/>
            <person name="Shahriari M."/>
            <person name="Shelest E."/>
            <person name="Silva-Franco F."/>
            <person name="Soanes D."/>
            <person name="Syed K."/>
            <person name="Tagua V.G."/>
            <person name="Talbot N.J."/>
            <person name="Thon M."/>
            <person name="De vries R.P."/>
            <person name="Wiebenga A."/>
            <person name="Yadav J.S."/>
            <person name="Braun E.L."/>
            <person name="Baker S."/>
            <person name="Garre V."/>
            <person name="Horwitz B."/>
            <person name="Torres-Martinez S."/>
            <person name="Idnurm A."/>
            <person name="Herrera-Estrella A."/>
            <person name="Gabaldon T."/>
            <person name="Grigoriev I.V."/>
        </authorList>
    </citation>
    <scope>NUCLEOTIDE SEQUENCE [LARGE SCALE GENOMIC DNA]</scope>
    <source>
        <strain evidence="4">NRRL 1555(-)</strain>
    </source>
</reference>
<dbReference type="AlphaFoldDB" id="A0A167PZI4"/>
<dbReference type="VEuPathDB" id="FungiDB:PHYBLDRAFT_62423"/>
<dbReference type="FunCoup" id="A0A167PZI4">
    <property type="interactions" value="498"/>
</dbReference>
<dbReference type="STRING" id="763407.A0A167PZI4"/>
<organism evidence="3 4">
    <name type="scientific">Phycomyces blakesleeanus (strain ATCC 8743b / DSM 1359 / FGSC 10004 / NBRC 33097 / NRRL 1555)</name>
    <dbReference type="NCBI Taxonomy" id="763407"/>
    <lineage>
        <taxon>Eukaryota</taxon>
        <taxon>Fungi</taxon>
        <taxon>Fungi incertae sedis</taxon>
        <taxon>Mucoromycota</taxon>
        <taxon>Mucoromycotina</taxon>
        <taxon>Mucoromycetes</taxon>
        <taxon>Mucorales</taxon>
        <taxon>Phycomycetaceae</taxon>
        <taxon>Phycomyces</taxon>
    </lineage>
</organism>
<proteinExistence type="predicted"/>
<name>A0A167PZI4_PHYB8</name>
<dbReference type="EMBL" id="KV440973">
    <property type="protein sequence ID" value="OAD78818.1"/>
    <property type="molecule type" value="Genomic_DNA"/>
</dbReference>
<dbReference type="InParanoid" id="A0A167PZI4"/>
<dbReference type="GO" id="GO:0005737">
    <property type="term" value="C:cytoplasm"/>
    <property type="evidence" value="ECO:0007669"/>
    <property type="project" value="InterPro"/>
</dbReference>
<dbReference type="GeneID" id="29001875"/>
<evidence type="ECO:0000256" key="1">
    <source>
        <dbReference type="SAM" id="MobiDB-lite"/>
    </source>
</evidence>
<dbReference type="GO" id="GO:0030490">
    <property type="term" value="P:maturation of SSU-rRNA"/>
    <property type="evidence" value="ECO:0007669"/>
    <property type="project" value="TreeGrafter"/>
</dbReference>
<accession>A0A167PZI4</accession>
<dbReference type="PANTHER" id="PTHR47524:SF1">
    <property type="entry name" value="20S RRNA ACCUMULATION PROTEIN 4"/>
    <property type="match status" value="1"/>
</dbReference>
<sequence length="458" mass="50494">MKHHSTSAKPVETSTGSKKTKKTKPAQGTKVIAPKKAVPVLIGKPDGPVQPDEDVDAYSTKIGGLPVWLNPDQPPSVKACTCQVCGSFMYLIFQGYVPLPDSPYHRVIYVWACNKRECMRKDGSFSVIRSHLVDPGYLKTLRQKEAKKKAEEEAKAKAKANQKQPFGVPAGFQLGDLWGASSSFSTSNANANSNLSQPTAGFGQSANKTPMFGALPAVSKPTETLAEKLSKMSIQPKPPVKAAEPKKLDEITNPVDVSVLPHFPGHYLYIADENTESYETLGLDMSRYQQYIDMEAEILAMNDEDSNAAAEEGGTWAGETYEKQALPRGVDKEFKKFTERVACEANQCVRYDWQGTPLFYSKLQPAQQQMASRPCGLCGAPRIFECQLMPTILSLLPTTEYAERDQVPDPTAKKVDRWSIGMEFGTLLVYVCSKDCHPTDVEQPCHIPEVAIVQYETD</sequence>
<feature type="region of interest" description="Disordered" evidence="1">
    <location>
        <begin position="1"/>
        <end position="29"/>
    </location>
</feature>
<gene>
    <name evidence="3" type="ORF">PHYBLDRAFT_62423</name>
</gene>
<evidence type="ECO:0000313" key="3">
    <source>
        <dbReference type="EMBL" id="OAD78818.1"/>
    </source>
</evidence>
<evidence type="ECO:0000259" key="2">
    <source>
        <dbReference type="Pfam" id="PF04194"/>
    </source>
</evidence>
<feature type="domain" description="Programmed cell death protein 2 C-terminal" evidence="2">
    <location>
        <begin position="331"/>
        <end position="454"/>
    </location>
</feature>
<dbReference type="Proteomes" id="UP000077315">
    <property type="component" value="Unassembled WGS sequence"/>
</dbReference>
<protein>
    <recommendedName>
        <fullName evidence="2">Programmed cell death protein 2 C-terminal domain-containing protein</fullName>
    </recommendedName>
</protein>
<dbReference type="RefSeq" id="XP_018296858.1">
    <property type="nucleotide sequence ID" value="XM_018440969.1"/>
</dbReference>
<dbReference type="InterPro" id="IPR007320">
    <property type="entry name" value="PDCD2_C"/>
</dbReference>